<proteinExistence type="predicted"/>
<keyword evidence="1" id="KW-0812">Transmembrane</keyword>
<reference evidence="2 3" key="1">
    <citation type="submission" date="2023-06" db="EMBL/GenBank/DDBJ databases">
        <title>Actinomycetospora Odt1-22.</title>
        <authorList>
            <person name="Supong K."/>
        </authorList>
    </citation>
    <scope>NUCLEOTIDE SEQUENCE [LARGE SCALE GENOMIC DNA]</scope>
    <source>
        <strain evidence="2 3">Odt1-22</strain>
    </source>
</reference>
<sequence length="226" mass="22529">MAQHPSAASRGQRRFIALIVAAGLVGAVFMSLAMTNTLSAFVASITNSNDTAATGSLVLQETGATGTAACNSTDGAGGISDNAYATCTTFNKYGGSTTMIPSNATGTTNTVTTTVNFKNTGTVAASAFTMAFGACTQSNNGAANGSATDFCSKLHVKVVSGATVVQADTTAAALANTTVTLPAALIPAVNSGSTVPFTFTTYIDSSAGNTYQGLQASQPITWSLSS</sequence>
<evidence type="ECO:0000313" key="2">
    <source>
        <dbReference type="EMBL" id="MDL5154409.1"/>
    </source>
</evidence>
<dbReference type="EMBL" id="JASVWF010000001">
    <property type="protein sequence ID" value="MDL5154409.1"/>
    <property type="molecule type" value="Genomic_DNA"/>
</dbReference>
<dbReference type="RefSeq" id="WP_286050445.1">
    <property type="nucleotide sequence ID" value="NZ_JASVWF010000001.1"/>
</dbReference>
<evidence type="ECO:0000256" key="1">
    <source>
        <dbReference type="SAM" id="Phobius"/>
    </source>
</evidence>
<protein>
    <submittedName>
        <fullName evidence="2">Uncharacterized protein</fullName>
    </submittedName>
</protein>
<name>A0ABT7M2F6_9PSEU</name>
<feature type="transmembrane region" description="Helical" evidence="1">
    <location>
        <begin position="15"/>
        <end position="34"/>
    </location>
</feature>
<keyword evidence="3" id="KW-1185">Reference proteome</keyword>
<gene>
    <name evidence="2" type="ORF">QRT03_00410</name>
</gene>
<organism evidence="2 3">
    <name type="scientific">Actinomycetospora termitidis</name>
    <dbReference type="NCBI Taxonomy" id="3053470"/>
    <lineage>
        <taxon>Bacteria</taxon>
        <taxon>Bacillati</taxon>
        <taxon>Actinomycetota</taxon>
        <taxon>Actinomycetes</taxon>
        <taxon>Pseudonocardiales</taxon>
        <taxon>Pseudonocardiaceae</taxon>
        <taxon>Actinomycetospora</taxon>
    </lineage>
</organism>
<accession>A0ABT7M2F6</accession>
<dbReference type="Proteomes" id="UP001231924">
    <property type="component" value="Unassembled WGS sequence"/>
</dbReference>
<keyword evidence="1" id="KW-0472">Membrane</keyword>
<evidence type="ECO:0000313" key="3">
    <source>
        <dbReference type="Proteomes" id="UP001231924"/>
    </source>
</evidence>
<keyword evidence="1" id="KW-1133">Transmembrane helix</keyword>
<comment type="caution">
    <text evidence="2">The sequence shown here is derived from an EMBL/GenBank/DDBJ whole genome shotgun (WGS) entry which is preliminary data.</text>
</comment>